<feature type="transmembrane region" description="Helical" evidence="2">
    <location>
        <begin position="32"/>
        <end position="54"/>
    </location>
</feature>
<dbReference type="RefSeq" id="WP_099260891.1">
    <property type="nucleotide sequence ID" value="NZ_NIZW01000008.1"/>
</dbReference>
<comment type="caution">
    <text evidence="3">The sequence shown here is derived from an EMBL/GenBank/DDBJ whole genome shotgun (WGS) entry which is preliminary data.</text>
</comment>
<evidence type="ECO:0000256" key="1">
    <source>
        <dbReference type="SAM" id="MobiDB-lite"/>
    </source>
</evidence>
<dbReference type="AlphaFoldDB" id="A0A2G1W7W8"/>
<reference evidence="3 4" key="1">
    <citation type="submission" date="2017-06" db="EMBL/GenBank/DDBJ databases">
        <title>Description of Rhodopirellula bahusiensis sp. nov.</title>
        <authorList>
            <person name="Kizina J."/>
            <person name="Harder J."/>
        </authorList>
    </citation>
    <scope>NUCLEOTIDE SEQUENCE [LARGE SCALE GENOMIC DNA]</scope>
    <source>
        <strain evidence="3 4">SWK21</strain>
    </source>
</reference>
<proteinExistence type="predicted"/>
<gene>
    <name evidence="3" type="ORF">CEE69_11990</name>
</gene>
<feature type="region of interest" description="Disordered" evidence="1">
    <location>
        <begin position="59"/>
        <end position="79"/>
    </location>
</feature>
<evidence type="ECO:0000313" key="4">
    <source>
        <dbReference type="Proteomes" id="UP000225740"/>
    </source>
</evidence>
<accession>A0A2G1W7W8</accession>
<name>A0A2G1W7W8_9BACT</name>
<evidence type="ECO:0000313" key="3">
    <source>
        <dbReference type="EMBL" id="PHQ35132.1"/>
    </source>
</evidence>
<keyword evidence="2" id="KW-0472">Membrane</keyword>
<dbReference type="Proteomes" id="UP000225740">
    <property type="component" value="Unassembled WGS sequence"/>
</dbReference>
<sequence>MAEHFPPADDDQHDIKSLDAEKESPPVDGPRAVFAGVAALTVMGIGAFAIRLMLETTSPPSRDASAASASHDPSDETYVERATPDGVVAARKQPVSDTTKVRQEEHLAIRSSSNMRIVLRRDKLFESLDLLLLEHNNWVKYSPEMIGSEMGHQIASDEALVERFAAVLDRDMPTESELNSFRDRYIALSKVVDSLASDASYEPSRDFDEAIGALTEEVETALALVASRREDANAIGRLALSLAPADQTLADAIEQFRQRRIAARIETVADAKRAADAEMVDRITAKEMEQARIRREIDLAVLDSQTAELAETQAKLKRMAEAEGAERQRRARLAVLESEFNRDLGQITSLLKPFISHGRTQPGSRGWRSDATYGPVSLSKLRSAGLLEDTVESRQNLYYLTTGNRYNDREHGAFPRYVGGAGDWQRKHPTIERAQDLLQKYGELMVDKNMLAP</sequence>
<feature type="compositionally biased region" description="Low complexity" evidence="1">
    <location>
        <begin position="59"/>
        <end position="71"/>
    </location>
</feature>
<keyword evidence="2" id="KW-1133">Transmembrane helix</keyword>
<dbReference type="OrthoDB" id="292809at2"/>
<dbReference type="GeneID" id="90608855"/>
<evidence type="ECO:0000256" key="2">
    <source>
        <dbReference type="SAM" id="Phobius"/>
    </source>
</evidence>
<dbReference type="EMBL" id="NIZW01000008">
    <property type="protein sequence ID" value="PHQ35132.1"/>
    <property type="molecule type" value="Genomic_DNA"/>
</dbReference>
<keyword evidence="2" id="KW-0812">Transmembrane</keyword>
<organism evidence="3 4">
    <name type="scientific">Rhodopirellula bahusiensis</name>
    <dbReference type="NCBI Taxonomy" id="2014065"/>
    <lineage>
        <taxon>Bacteria</taxon>
        <taxon>Pseudomonadati</taxon>
        <taxon>Planctomycetota</taxon>
        <taxon>Planctomycetia</taxon>
        <taxon>Pirellulales</taxon>
        <taxon>Pirellulaceae</taxon>
        <taxon>Rhodopirellula</taxon>
    </lineage>
</organism>
<keyword evidence="4" id="KW-1185">Reference proteome</keyword>
<protein>
    <submittedName>
        <fullName evidence="3">Uncharacterized protein</fullName>
    </submittedName>
</protein>